<sequence>MIRFPAITALILTAAALTGCQTFPPGEEPADTTKTTEDRPKAEKPVSEPQEKPTAEKPAPVPEVTVTQTYIQTPAYLDGKLVLGFSEEGRLPDLGLAMSAKIDTGAARSSLDARNIQQFERDGRPWVRFELHRTSKGTQELELPIQEFISIKRPGEESQRRPVVNLAIQIGNLTQTANISLNNRSTYEYPMLVGRDFLQDLAIADVGKTYIATEKPLKTIQRSVPVTQTGSIDQTIDQTIYQKVSLNDLPVFGALEMVRLNGVDEPLKARVDTGAETSSLDARELEEFQKDGQPWVRFKLISGEQSFSLELPVSRFVLIKRHGGLDSERRPVVNMQTKVGNITKTTEFTLRDRSSYEFPVLLAEQFLANTALVDVSQEFIADKMPRGNQ</sequence>
<dbReference type="RefSeq" id="WP_034873107.1">
    <property type="nucleotide sequence ID" value="NZ_JOKG01000001.1"/>
</dbReference>
<feature type="compositionally biased region" description="Basic and acidic residues" evidence="1">
    <location>
        <begin position="34"/>
        <end position="55"/>
    </location>
</feature>
<dbReference type="eggNOG" id="COG4067">
    <property type="taxonomic scope" value="Bacteria"/>
</dbReference>
<keyword evidence="2" id="KW-0732">Signal</keyword>
<dbReference type="AlphaFoldDB" id="A0A081NBL9"/>
<feature type="domain" description="Retropepsin-like aspartic endopeptidase" evidence="3">
    <location>
        <begin position="82"/>
        <end position="214"/>
    </location>
</feature>
<dbReference type="Pfam" id="PF05618">
    <property type="entry name" value="Zn_protease"/>
    <property type="match status" value="2"/>
</dbReference>
<evidence type="ECO:0000256" key="1">
    <source>
        <dbReference type="SAM" id="MobiDB-lite"/>
    </source>
</evidence>
<dbReference type="Proteomes" id="UP000028006">
    <property type="component" value="Unassembled WGS sequence"/>
</dbReference>
<feature type="region of interest" description="Disordered" evidence="1">
    <location>
        <begin position="20"/>
        <end position="61"/>
    </location>
</feature>
<feature type="domain" description="Retropepsin-like aspartic endopeptidase" evidence="3">
    <location>
        <begin position="251"/>
        <end position="383"/>
    </location>
</feature>
<protein>
    <recommendedName>
        <fullName evidence="3">Retropepsin-like aspartic endopeptidase domain-containing protein</fullName>
    </recommendedName>
</protein>
<dbReference type="EMBL" id="JOKG01000001">
    <property type="protein sequence ID" value="KEQ15842.1"/>
    <property type="molecule type" value="Genomic_DNA"/>
</dbReference>
<name>A0A081NBL9_9GAMM</name>
<evidence type="ECO:0000313" key="4">
    <source>
        <dbReference type="EMBL" id="KEQ15842.1"/>
    </source>
</evidence>
<dbReference type="PROSITE" id="PS51257">
    <property type="entry name" value="PROKAR_LIPOPROTEIN"/>
    <property type="match status" value="1"/>
</dbReference>
<evidence type="ECO:0000313" key="5">
    <source>
        <dbReference type="Proteomes" id="UP000028006"/>
    </source>
</evidence>
<dbReference type="PANTHER" id="PTHR38037:SF2">
    <property type="entry name" value="ATP-DEPENDENT ZINC PROTEASE DOMAIN-CONTAINING PROTEIN-RELATED"/>
    <property type="match status" value="1"/>
</dbReference>
<keyword evidence="5" id="KW-1185">Reference proteome</keyword>
<dbReference type="InterPro" id="IPR021109">
    <property type="entry name" value="Peptidase_aspartic_dom_sf"/>
</dbReference>
<reference evidence="4 5" key="1">
    <citation type="submission" date="2014-06" db="EMBL/GenBank/DDBJ databases">
        <title>Whole Genome Sequences of Three Symbiotic Endozoicomonas Bacteria.</title>
        <authorList>
            <person name="Neave M.J."/>
            <person name="Apprill A."/>
            <person name="Voolstra C.R."/>
        </authorList>
    </citation>
    <scope>NUCLEOTIDE SEQUENCE [LARGE SCALE GENOMIC DNA]</scope>
    <source>
        <strain evidence="4 5">LMG 24815</strain>
    </source>
</reference>
<organism evidence="4 5">
    <name type="scientific">Endozoicomonas montiporae</name>
    <dbReference type="NCBI Taxonomy" id="1027273"/>
    <lineage>
        <taxon>Bacteria</taxon>
        <taxon>Pseudomonadati</taxon>
        <taxon>Pseudomonadota</taxon>
        <taxon>Gammaproteobacteria</taxon>
        <taxon>Oceanospirillales</taxon>
        <taxon>Endozoicomonadaceae</taxon>
        <taxon>Endozoicomonas</taxon>
    </lineage>
</organism>
<evidence type="ECO:0000259" key="3">
    <source>
        <dbReference type="Pfam" id="PF05618"/>
    </source>
</evidence>
<feature type="chain" id="PRO_5001760685" description="Retropepsin-like aspartic endopeptidase domain-containing protein" evidence="2">
    <location>
        <begin position="21"/>
        <end position="389"/>
    </location>
</feature>
<proteinExistence type="predicted"/>
<gene>
    <name evidence="4" type="ORF">GZ77_04820</name>
</gene>
<evidence type="ECO:0000256" key="2">
    <source>
        <dbReference type="SAM" id="SignalP"/>
    </source>
</evidence>
<comment type="caution">
    <text evidence="4">The sequence shown here is derived from an EMBL/GenBank/DDBJ whole genome shotgun (WGS) entry which is preliminary data.</text>
</comment>
<accession>A0A081NBL9</accession>
<dbReference type="PANTHER" id="PTHR38037">
    <property type="entry name" value="ZN_PROTEASE DOMAIN-CONTAINING PROTEIN"/>
    <property type="match status" value="1"/>
</dbReference>
<feature type="signal peptide" evidence="2">
    <location>
        <begin position="1"/>
        <end position="20"/>
    </location>
</feature>
<dbReference type="Gene3D" id="2.40.70.10">
    <property type="entry name" value="Acid Proteases"/>
    <property type="match status" value="2"/>
</dbReference>
<dbReference type="InterPro" id="IPR008503">
    <property type="entry name" value="Asp_endopeptidase"/>
</dbReference>
<dbReference type="SUPFAM" id="SSF50630">
    <property type="entry name" value="Acid proteases"/>
    <property type="match status" value="2"/>
</dbReference>